<dbReference type="AlphaFoldDB" id="A0A1E5T8Y8"/>
<evidence type="ECO:0000256" key="2">
    <source>
        <dbReference type="SAM" id="Phobius"/>
    </source>
</evidence>
<feature type="transmembrane region" description="Helical" evidence="2">
    <location>
        <begin position="386"/>
        <end position="405"/>
    </location>
</feature>
<evidence type="ECO:0000256" key="1">
    <source>
        <dbReference type="SAM" id="Coils"/>
    </source>
</evidence>
<feature type="transmembrane region" description="Helical" evidence="2">
    <location>
        <begin position="735"/>
        <end position="753"/>
    </location>
</feature>
<keyword evidence="2" id="KW-1133">Transmembrane helix</keyword>
<feature type="transmembrane region" description="Helical" evidence="2">
    <location>
        <begin position="638"/>
        <end position="655"/>
    </location>
</feature>
<feature type="transmembrane region" description="Helical" evidence="2">
    <location>
        <begin position="253"/>
        <end position="269"/>
    </location>
</feature>
<feature type="transmembrane region" description="Helical" evidence="2">
    <location>
        <begin position="225"/>
        <end position="246"/>
    </location>
</feature>
<feature type="transmembrane region" description="Helical" evidence="2">
    <location>
        <begin position="143"/>
        <end position="164"/>
    </location>
</feature>
<feature type="transmembrane region" description="Helical" evidence="2">
    <location>
        <begin position="196"/>
        <end position="219"/>
    </location>
</feature>
<feature type="transmembrane region" description="Helical" evidence="2">
    <location>
        <begin position="463"/>
        <end position="486"/>
    </location>
</feature>
<feature type="transmembrane region" description="Helical" evidence="2">
    <location>
        <begin position="789"/>
        <end position="806"/>
    </location>
</feature>
<feature type="transmembrane region" description="Helical" evidence="2">
    <location>
        <begin position="537"/>
        <end position="555"/>
    </location>
</feature>
<feature type="transmembrane region" description="Helical" evidence="2">
    <location>
        <begin position="417"/>
        <end position="434"/>
    </location>
</feature>
<feature type="transmembrane region" description="Helical" evidence="2">
    <location>
        <begin position="275"/>
        <end position="295"/>
    </location>
</feature>
<feature type="transmembrane region" description="Helical" evidence="2">
    <location>
        <begin position="667"/>
        <end position="683"/>
    </location>
</feature>
<keyword evidence="4" id="KW-1185">Reference proteome</keyword>
<dbReference type="PANTHER" id="PTHR38434">
    <property type="entry name" value="BLL2549 PROTEIN"/>
    <property type="match status" value="1"/>
</dbReference>
<organism evidence="3 4">
    <name type="scientific">Flavivirga aquatica</name>
    <dbReference type="NCBI Taxonomy" id="1849968"/>
    <lineage>
        <taxon>Bacteria</taxon>
        <taxon>Pseudomonadati</taxon>
        <taxon>Bacteroidota</taxon>
        <taxon>Flavobacteriia</taxon>
        <taxon>Flavobacteriales</taxon>
        <taxon>Flavobacteriaceae</taxon>
        <taxon>Flavivirga</taxon>
    </lineage>
</organism>
<gene>
    <name evidence="3" type="ORF">A8C32_15215</name>
</gene>
<evidence type="ECO:0000313" key="3">
    <source>
        <dbReference type="EMBL" id="OEK07831.1"/>
    </source>
</evidence>
<feature type="transmembrane region" description="Helical" evidence="2">
    <location>
        <begin position="325"/>
        <end position="348"/>
    </location>
</feature>
<keyword evidence="2" id="KW-0812">Transmembrane</keyword>
<evidence type="ECO:0000313" key="4">
    <source>
        <dbReference type="Proteomes" id="UP000095713"/>
    </source>
</evidence>
<dbReference type="Pfam" id="PF10101">
    <property type="entry name" value="DUF2339"/>
    <property type="match status" value="1"/>
</dbReference>
<dbReference type="InterPro" id="IPR019286">
    <property type="entry name" value="DUF2339_TM"/>
</dbReference>
<feature type="transmembrane region" description="Helical" evidence="2">
    <location>
        <begin position="300"/>
        <end position="319"/>
    </location>
</feature>
<feature type="transmembrane region" description="Helical" evidence="2">
    <location>
        <begin position="498"/>
        <end position="517"/>
    </location>
</feature>
<reference evidence="3 4" key="1">
    <citation type="submission" date="2016-05" db="EMBL/GenBank/DDBJ databases">
        <title>Draft Genome Sequence of Algibacter sp. Strain SK-16 Isolated from the Surface Water of Aburatsubo Inlet.</title>
        <authorList>
            <person name="Wong S.-K."/>
            <person name="Yoshizawa S."/>
            <person name="Nakajima Y."/>
            <person name="Ogura Y."/>
            <person name="Tetsuya H."/>
            <person name="Hamasaki K."/>
        </authorList>
    </citation>
    <scope>NUCLEOTIDE SEQUENCE [LARGE SCALE GENOMIC DNA]</scope>
    <source>
        <strain evidence="3 4">SK-16</strain>
    </source>
</reference>
<evidence type="ECO:0008006" key="5">
    <source>
        <dbReference type="Google" id="ProtNLM"/>
    </source>
</evidence>
<protein>
    <recommendedName>
        <fullName evidence="5">Beta-carotene 15,15'-monooxygenase</fullName>
    </recommendedName>
</protein>
<feature type="coiled-coil region" evidence="1">
    <location>
        <begin position="24"/>
        <end position="58"/>
    </location>
</feature>
<feature type="transmembrane region" description="Helical" evidence="2">
    <location>
        <begin position="360"/>
        <end position="380"/>
    </location>
</feature>
<feature type="transmembrane region" description="Helical" evidence="2">
    <location>
        <begin position="760"/>
        <end position="777"/>
    </location>
</feature>
<proteinExistence type="predicted"/>
<dbReference type="STRING" id="1849968.A8C32_15215"/>
<sequence>MTGFLFVVLIVFLFIVNNNINTKFKKLGNTIDGLNERIKHLQNKIVSQERIIEKKKETSVEQPKISKPLEDIIKPVVEKPQVIMPKEEKIRKPIPDSTTKIYSPVKEKSIQSRPKVKQRPKKSWIETFKEKNPDLEKFIGENLINKIGILILVLGISFFVKYAIDKDWINEPARVGIGILCGALVMGIAHKLKKNYAAFSSVLVAGAISIFYFTIYIAFHEYQLFSQTVAFIIMAIITAFSALVSVSYSRQELAVLSLIGGFAAPFMLSTGEGNYVVLFSYIAILNIGMLAISYFKKWKIATILAFVFTMVLFNSWCLIEIGKSIFSYAGALTFATLFYFIFSITIVLNNLRNKGVFSTIEYFILVANTFFFFGIGMTILKSWDSNFTGLFTLLLAVYNIVYAAILYKKFGLDKNAIYLLIGLALTFVTLTIPIQFEGNQITLFWAAEAVLLLWLSQKSKISAFKLGAVIVQVLTLVSLVLDWRVYNASEALSIILNPVYIAGLIVSISLFITYWLLKKEGNIKTKFFTLGINLYKVAVLISAIIITYVTGILEVNYQAFQFLENHISALSFSVTYHFIFIAILLFLSSRFKYAFITKGLLLISSISILLYIIKFYAFPNNEMIENFVNSTTTKYAFYFHYIILGCLIYFGYQLFRNASLLFKTNQNKWLAWVFAFAIVYVLSNEIMVHGLHFTNASINIAELGEKFPSSDKDSYSKTYFIEGEVDNMQAQISKIGYPILWGIFSFVFLIIGIKKQWKDLRVIALSLLGLTIVKLFVYDIKNVSETGKIIAFILLGVLILVISFVYQKIKKLIIDETPENENDHENI</sequence>
<name>A0A1E5T8Y8_9FLAO</name>
<dbReference type="OrthoDB" id="666059at2"/>
<dbReference type="PANTHER" id="PTHR38434:SF1">
    <property type="entry name" value="BLL2549 PROTEIN"/>
    <property type="match status" value="1"/>
</dbReference>
<accession>A0A1E5T8Y8</accession>
<keyword evidence="2" id="KW-0472">Membrane</keyword>
<dbReference type="Proteomes" id="UP000095713">
    <property type="component" value="Unassembled WGS sequence"/>
</dbReference>
<comment type="caution">
    <text evidence="3">The sequence shown here is derived from an EMBL/GenBank/DDBJ whole genome shotgun (WGS) entry which is preliminary data.</text>
</comment>
<feature type="transmembrane region" description="Helical" evidence="2">
    <location>
        <begin position="440"/>
        <end position="456"/>
    </location>
</feature>
<dbReference type="RefSeq" id="WP_069830289.1">
    <property type="nucleotide sequence ID" value="NZ_MDJD01000043.1"/>
</dbReference>
<feature type="transmembrane region" description="Helical" evidence="2">
    <location>
        <begin position="599"/>
        <end position="618"/>
    </location>
</feature>
<dbReference type="EMBL" id="MDJD01000043">
    <property type="protein sequence ID" value="OEK07831.1"/>
    <property type="molecule type" value="Genomic_DNA"/>
</dbReference>
<feature type="transmembrane region" description="Helical" evidence="2">
    <location>
        <begin position="567"/>
        <end position="587"/>
    </location>
</feature>
<keyword evidence="1" id="KW-0175">Coiled coil</keyword>